<evidence type="ECO:0000259" key="12">
    <source>
        <dbReference type="PROSITE" id="PS52019"/>
    </source>
</evidence>
<keyword evidence="5" id="KW-0560">Oxidoreductase</keyword>
<keyword evidence="6" id="KW-0511">Multifunctional enzyme</keyword>
<dbReference type="Pfam" id="PF08659">
    <property type="entry name" value="KR"/>
    <property type="match status" value="1"/>
</dbReference>
<dbReference type="Pfam" id="PF00550">
    <property type="entry name" value="PP-binding"/>
    <property type="match status" value="1"/>
</dbReference>
<protein>
    <recommendedName>
        <fullName evidence="15">Carrier domain-containing protein</fullName>
    </recommendedName>
</protein>
<evidence type="ECO:0000259" key="10">
    <source>
        <dbReference type="PROSITE" id="PS50075"/>
    </source>
</evidence>
<dbReference type="Proteomes" id="UP001149079">
    <property type="component" value="Unassembled WGS sequence"/>
</dbReference>
<dbReference type="SMART" id="SM00827">
    <property type="entry name" value="PKS_AT"/>
    <property type="match status" value="1"/>
</dbReference>
<dbReference type="GO" id="GO:0004312">
    <property type="term" value="F:fatty acid synthase activity"/>
    <property type="evidence" value="ECO:0007669"/>
    <property type="project" value="TreeGrafter"/>
</dbReference>
<dbReference type="PROSITE" id="PS50075">
    <property type="entry name" value="CARRIER"/>
    <property type="match status" value="1"/>
</dbReference>
<dbReference type="InterPro" id="IPR020841">
    <property type="entry name" value="PKS_Beta-ketoAc_synthase_dom"/>
</dbReference>
<dbReference type="SUPFAM" id="SSF47336">
    <property type="entry name" value="ACP-like"/>
    <property type="match status" value="1"/>
</dbReference>
<dbReference type="GO" id="GO:0031177">
    <property type="term" value="F:phosphopantetheine binding"/>
    <property type="evidence" value="ECO:0007669"/>
    <property type="project" value="InterPro"/>
</dbReference>
<dbReference type="InterPro" id="IPR049551">
    <property type="entry name" value="PKS_DH_C"/>
</dbReference>
<dbReference type="CDD" id="cd05195">
    <property type="entry name" value="enoyl_red"/>
    <property type="match status" value="1"/>
</dbReference>
<dbReference type="InterPro" id="IPR001227">
    <property type="entry name" value="Ac_transferase_dom_sf"/>
</dbReference>
<dbReference type="GO" id="GO:0004315">
    <property type="term" value="F:3-oxoacyl-[acyl-carrier-protein] synthase activity"/>
    <property type="evidence" value="ECO:0007669"/>
    <property type="project" value="InterPro"/>
</dbReference>
<dbReference type="SUPFAM" id="SSF50129">
    <property type="entry name" value="GroES-like"/>
    <property type="match status" value="1"/>
</dbReference>
<organism evidence="13 14">
    <name type="scientific">Penicillium bovifimosum</name>
    <dbReference type="NCBI Taxonomy" id="126998"/>
    <lineage>
        <taxon>Eukaryota</taxon>
        <taxon>Fungi</taxon>
        <taxon>Dikarya</taxon>
        <taxon>Ascomycota</taxon>
        <taxon>Pezizomycotina</taxon>
        <taxon>Eurotiomycetes</taxon>
        <taxon>Eurotiomycetidae</taxon>
        <taxon>Eurotiales</taxon>
        <taxon>Aspergillaceae</taxon>
        <taxon>Penicillium</taxon>
    </lineage>
</organism>
<dbReference type="InterPro" id="IPR050091">
    <property type="entry name" value="PKS_NRPS_Biosynth_Enz"/>
</dbReference>
<dbReference type="InterPro" id="IPR049552">
    <property type="entry name" value="PKS_DH_N"/>
</dbReference>
<feature type="active site" description="Proton acceptor; for dehydratase activity" evidence="8">
    <location>
        <position position="1019"/>
    </location>
</feature>
<feature type="compositionally biased region" description="Polar residues" evidence="9">
    <location>
        <begin position="499"/>
        <end position="510"/>
    </location>
</feature>
<keyword evidence="7" id="KW-0012">Acyltransferase</keyword>
<dbReference type="OrthoDB" id="329835at2759"/>
<keyword evidence="2" id="KW-0597">Phosphoprotein</keyword>
<sequence length="2587" mass="283692">MPPLSLKSGSTGERAVPPDTLEPIAIVGLATRFPQQASTTEGLWELLLQARSTWSSIPKERFNADAFYHPDPEHGGTFHVQGGHYLSEDPAYFDGTFFNITKTELLTLDPQQRLVLENVHHALENAGIPLTSAVGSNTSVFVSGFNHDYLGILNSDPETTLKYKPTGVTNAILSNRVSWFFDFKGPSMTIDTACSSSLVALHLAVQSLRARETNMAVVSGVSILENPVETIGMSHHGLLGPQGRSFSFDARAEGYARGEGVGTVIVKPLSAAIRDGDTIRAIIREAGINQDGRTPGITVPSADAQERLIREVYWRAGLDLEQTRFVEAHGTGTSTGDPIEAGALARAFKCRRKTPLYIGAIKSSIGHLEGGSGVASIIKSILVLESGIIPANFDMKQVNPSIPVADWNIAFPTKNIPWPSSGLRRVSVNSFGIGGTNAHCILDDAYHYLKDCRLTGSHRTLSTVPTIQTINSQLTALPQPETESDRAFSDSADNDDSGYENSSVNSDGSCASPTLGTSLTFSNMDKQPRLFLLSAFDEDGVKRNAAEIAKYLERAAQSVHYDHLLNDLSFTLSKKRSHFAWKSFVMASSVEELAWTLSESNFVKPTRATKVPEVEFVFTGQGAQYQAMGRELMVYQVFKESVEEASDYIRRLGSPWSLLDELLTERESRVNLPEIAHPICTVLQVALVDLLASWDIFPTHVTGHSSGEIAAAYCSGKLSREAAWRVAYYRGYQPYLDSVRRDNTGELIIACHNSPENNTVSGDEVLVDCLKDLLDADGIFARKLNVKNAYHSAHMQAIAQDYLRLMGALPFGKRLAAPRPVHMFSTVTGQQVKEDHLPAQYWVDNMVSPVLFTSGLMAMTSVSSSSNGPTDATDSLRLIVEIGPHSTLQSAIKETLASNSPKLEVKYLPALKRTDHSLNILLTTVGCLAASGCAVDFHAVNQAVQSKTKRRPRLLVDLPPYSFKHTEKILFESRLSKSLRTRKFPRHDLFGAPITDWNPTAPRWRQIVRLNENPWLRDHMVTGNYVYPGVGYLIMAIEALRQLAGETKITGFQLRKVNIQRALIVPDTKEGIEVSLAMATVEDSQPSRMWRRFQITSYNASSDEWTEHCTGHITIEHETADPVDDGRAADEESKAWKTELSRVNETCKSSMNFKSTYNNLQTSGLNFGPLFRNLADVSASGRGLGMVVGSVTVPDIAQCMPKQFLHSHLIHPATMDSMIHLMIAAVLDHTGKSTLDQIRLPTFIREVWISADLNPAPSHRFMGHATVSMTTFDRFEGQIRVLDEGTNMHRIRMDGIELTPLESGLAERSERKLCSTIEYKPDVHFLDSEAACALTSLEGTDEAEARYWVKRLQLATMLYVTDALAELGDVDVTKLDLHMQRFFNWMEHVQAMLERNELTHLRYSEFQEVAQNPALKEAIGKEIETHSAEGAITARMGRNIVQVVRQETDPLHLMFGQDAVMEQVYSEGLHLYNLPQHLQSHLSLLHHQHSELNILEIGGGTGSFTAEVLAVLSPDPAKSKGNITSYTFTDISSGFFEKAKQRFQSWSDIMSFQAFDIECSPVDQGLELGKYDLIIAGNVIHATASLQNALRNLRALLKPGGQLVMQEGIRQDFLWYPLVFGQLAGWWLGDEPCRQLCPYIPAEEWQHFLLEAGFSGIDIEYPSSNYPDLTWQSILVSSAVAPLEVSAKTAVILTTGSTRAMKPIEYLLDLLPELGYSSIVVEQPSAAILPDALYISLLDLELPYLFHMGEPEYEILKKILGNCQNLLWVTCDPLTQPRASMSLGLLRTVRWERDDGGSNIITLTEGEKTQPEILARAVKKIVKRQFIDKPENDRHAEYILRDGLIHIGRLTQHDTADQFLAAQSSHLAPQLQRLGDFGPIELQEAASGTGVYQWITNSHEDPSGDREVEIEIRAIGLSSGTSGRLVNEITGTVTNAASASNVEGLAPGDRVIYIPGDNKDSCIRTRGRADHLLLARIPDEISFETAAGLAWGYATAIHGLAEIAKLTPDNTLLIHAETEISHAAIQYAQMIGATIYATVATVEGRDLLVSSYGIPQDRIFSRVDSSFAKGIIRCTGGAGVDIVFNTMSGEVLRDSLECLAPFGVFVNVFTPDLRADTTVELAALPRNASVHTVNIPLLAEHRPTAVRSLIIEALRLYSEGKIGQLGTTVMDFTQVKEALYAARSGESKVVVAPSPSNMIPVIPRPNPPYQFSPDASYVLAGGYGGLGRSLARWMASRGAKNLIILSRSSASTPEKAELAIDLGKMGCKIHSFVCDVADAESLKALADTTFSELPPIKGCIQGSMVLRDSTFPNLTYQDWLASTTPKVHGSWNLHKTLPPNMDFFIMLSSVAGIFGNRGQSNYASGNTFQDALAAYRRSQGQNASSLNLGSVSNVGWVAENRASMHTHTATLFQLLREGEVHAAVDFLLSHTGGKKEQQAQLVLGLPSAEICRANGIPIPGYLDYSMFTHFRTADVKGDGDGTVEENAAISISVLLGAAESVEEAVDVVCSAIVERIASLLAVPVSEFDGARFGFGGIDSLVAMELRGWIVRELRAEVSVLDIMGAESIRGLSGKVVGRSRLVRVRGC</sequence>
<dbReference type="SMART" id="SM00826">
    <property type="entry name" value="PKS_DH"/>
    <property type="match status" value="1"/>
</dbReference>
<dbReference type="GO" id="GO:0006633">
    <property type="term" value="P:fatty acid biosynthetic process"/>
    <property type="evidence" value="ECO:0007669"/>
    <property type="project" value="InterPro"/>
</dbReference>
<dbReference type="GO" id="GO:0030639">
    <property type="term" value="P:polyketide biosynthetic process"/>
    <property type="evidence" value="ECO:0007669"/>
    <property type="project" value="UniProtKB-ARBA"/>
</dbReference>
<dbReference type="InterPro" id="IPR036736">
    <property type="entry name" value="ACP-like_sf"/>
</dbReference>
<feature type="region of interest" description="Disordered" evidence="9">
    <location>
        <begin position="478"/>
        <end position="510"/>
    </location>
</feature>
<reference evidence="13" key="1">
    <citation type="submission" date="2022-11" db="EMBL/GenBank/DDBJ databases">
        <authorList>
            <person name="Petersen C."/>
        </authorList>
    </citation>
    <scope>NUCLEOTIDE SEQUENCE</scope>
    <source>
        <strain evidence="13">IBT 22155</strain>
    </source>
</reference>
<dbReference type="Gene3D" id="3.30.70.3290">
    <property type="match status" value="1"/>
</dbReference>
<keyword evidence="4" id="KW-0521">NADP</keyword>
<dbReference type="GO" id="GO:0016491">
    <property type="term" value="F:oxidoreductase activity"/>
    <property type="evidence" value="ECO:0007669"/>
    <property type="project" value="UniProtKB-KW"/>
</dbReference>
<dbReference type="Pfam" id="PF08242">
    <property type="entry name" value="Methyltransf_12"/>
    <property type="match status" value="1"/>
</dbReference>
<dbReference type="InterPro" id="IPR029063">
    <property type="entry name" value="SAM-dependent_MTases_sf"/>
</dbReference>
<dbReference type="InterPro" id="IPR014030">
    <property type="entry name" value="Ketoacyl_synth_N"/>
</dbReference>
<dbReference type="CDD" id="cd02440">
    <property type="entry name" value="AdoMet_MTases"/>
    <property type="match status" value="1"/>
</dbReference>
<dbReference type="Pfam" id="PF00109">
    <property type="entry name" value="ketoacyl-synt"/>
    <property type="match status" value="1"/>
</dbReference>
<evidence type="ECO:0000256" key="5">
    <source>
        <dbReference type="ARBA" id="ARBA00023002"/>
    </source>
</evidence>
<dbReference type="SUPFAM" id="SSF53901">
    <property type="entry name" value="Thiolase-like"/>
    <property type="match status" value="1"/>
</dbReference>
<dbReference type="InterPro" id="IPR042104">
    <property type="entry name" value="PKS_dehydratase_sf"/>
</dbReference>
<dbReference type="SMART" id="SM00822">
    <property type="entry name" value="PKS_KR"/>
    <property type="match status" value="1"/>
</dbReference>
<dbReference type="PROSITE" id="PS52019">
    <property type="entry name" value="PKS_MFAS_DH"/>
    <property type="match status" value="1"/>
</dbReference>
<dbReference type="PROSITE" id="PS00606">
    <property type="entry name" value="KS3_1"/>
    <property type="match status" value="1"/>
</dbReference>
<name>A0A9W9HB15_9EURO</name>
<evidence type="ECO:0000313" key="14">
    <source>
        <dbReference type="Proteomes" id="UP001149079"/>
    </source>
</evidence>
<dbReference type="InterPro" id="IPR036291">
    <property type="entry name" value="NAD(P)-bd_dom_sf"/>
</dbReference>
<dbReference type="InterPro" id="IPR011032">
    <property type="entry name" value="GroES-like_sf"/>
</dbReference>
<dbReference type="GeneID" id="81401895"/>
<feature type="active site" description="Proton donor; for dehydratase activity" evidence="8">
    <location>
        <position position="1216"/>
    </location>
</feature>
<dbReference type="PANTHER" id="PTHR43775">
    <property type="entry name" value="FATTY ACID SYNTHASE"/>
    <property type="match status" value="1"/>
</dbReference>
<dbReference type="RefSeq" id="XP_056524838.1">
    <property type="nucleotide sequence ID" value="XM_056662725.1"/>
</dbReference>
<dbReference type="EMBL" id="JAPQKL010000002">
    <property type="protein sequence ID" value="KAJ5143194.1"/>
    <property type="molecule type" value="Genomic_DNA"/>
</dbReference>
<dbReference type="Pfam" id="PF00107">
    <property type="entry name" value="ADH_zinc_N"/>
    <property type="match status" value="1"/>
</dbReference>
<evidence type="ECO:0008006" key="15">
    <source>
        <dbReference type="Google" id="ProtNLM"/>
    </source>
</evidence>
<dbReference type="InterPro" id="IPR020843">
    <property type="entry name" value="ER"/>
</dbReference>
<evidence type="ECO:0000259" key="11">
    <source>
        <dbReference type="PROSITE" id="PS52004"/>
    </source>
</evidence>
<proteinExistence type="predicted"/>
<dbReference type="Gene3D" id="3.40.50.720">
    <property type="entry name" value="NAD(P)-binding Rossmann-like Domain"/>
    <property type="match status" value="1"/>
</dbReference>
<evidence type="ECO:0000256" key="2">
    <source>
        <dbReference type="ARBA" id="ARBA00022553"/>
    </source>
</evidence>
<gene>
    <name evidence="13" type="ORF">N7515_001981</name>
</gene>
<dbReference type="PANTHER" id="PTHR43775:SF29">
    <property type="entry name" value="ASPERFURANONE POLYKETIDE SYNTHASE AFOG-RELATED"/>
    <property type="match status" value="1"/>
</dbReference>
<dbReference type="SUPFAM" id="SSF53335">
    <property type="entry name" value="S-adenosyl-L-methionine-dependent methyltransferases"/>
    <property type="match status" value="1"/>
</dbReference>
<dbReference type="Gene3D" id="3.40.47.10">
    <property type="match status" value="1"/>
</dbReference>
<evidence type="ECO:0000256" key="7">
    <source>
        <dbReference type="ARBA" id="ARBA00023315"/>
    </source>
</evidence>
<reference evidence="13" key="2">
    <citation type="journal article" date="2023" name="IMA Fungus">
        <title>Comparative genomic study of the Penicillium genus elucidates a diverse pangenome and 15 lateral gene transfer events.</title>
        <authorList>
            <person name="Petersen C."/>
            <person name="Sorensen T."/>
            <person name="Nielsen M.R."/>
            <person name="Sondergaard T.E."/>
            <person name="Sorensen J.L."/>
            <person name="Fitzpatrick D.A."/>
            <person name="Frisvad J.C."/>
            <person name="Nielsen K.L."/>
        </authorList>
    </citation>
    <scope>NUCLEOTIDE SEQUENCE</scope>
    <source>
        <strain evidence="13">IBT 22155</strain>
    </source>
</reference>
<dbReference type="PROSITE" id="PS52004">
    <property type="entry name" value="KS3_2"/>
    <property type="match status" value="1"/>
</dbReference>
<keyword evidence="1" id="KW-0596">Phosphopantetheine</keyword>
<dbReference type="InterPro" id="IPR009081">
    <property type="entry name" value="PP-bd_ACP"/>
</dbReference>
<dbReference type="InterPro" id="IPR016035">
    <property type="entry name" value="Acyl_Trfase/lysoPLipase"/>
</dbReference>
<dbReference type="Pfam" id="PF02801">
    <property type="entry name" value="Ketoacyl-synt_C"/>
    <property type="match status" value="1"/>
</dbReference>
<accession>A0A9W9HB15</accession>
<dbReference type="InterPro" id="IPR013217">
    <property type="entry name" value="Methyltransf_12"/>
</dbReference>
<feature type="region of interest" description="N-terminal hotdog fold" evidence="8">
    <location>
        <begin position="987"/>
        <end position="1120"/>
    </location>
</feature>
<evidence type="ECO:0000256" key="6">
    <source>
        <dbReference type="ARBA" id="ARBA00023268"/>
    </source>
</evidence>
<dbReference type="SUPFAM" id="SSF52151">
    <property type="entry name" value="FabD/lysophospholipase-like"/>
    <property type="match status" value="1"/>
</dbReference>
<dbReference type="Gene3D" id="3.40.366.10">
    <property type="entry name" value="Malonyl-Coenzyme A Acyl Carrier Protein, domain 2"/>
    <property type="match status" value="1"/>
</dbReference>
<evidence type="ECO:0000313" key="13">
    <source>
        <dbReference type="EMBL" id="KAJ5143194.1"/>
    </source>
</evidence>
<dbReference type="InterPro" id="IPR057326">
    <property type="entry name" value="KR_dom"/>
</dbReference>
<dbReference type="Pfam" id="PF21089">
    <property type="entry name" value="PKS_DH_N"/>
    <property type="match status" value="1"/>
</dbReference>
<dbReference type="InterPro" id="IPR020806">
    <property type="entry name" value="PKS_PP-bd"/>
</dbReference>
<feature type="domain" description="Carrier" evidence="10">
    <location>
        <begin position="2503"/>
        <end position="2579"/>
    </location>
</feature>
<feature type="region of interest" description="C-terminal hotdog fold" evidence="8">
    <location>
        <begin position="1148"/>
        <end position="1307"/>
    </location>
</feature>
<evidence type="ECO:0000256" key="9">
    <source>
        <dbReference type="SAM" id="MobiDB-lite"/>
    </source>
</evidence>
<dbReference type="Pfam" id="PF22621">
    <property type="entry name" value="CurL-like_PKS_C"/>
    <property type="match status" value="1"/>
</dbReference>
<comment type="caution">
    <text evidence="13">The sequence shown here is derived from an EMBL/GenBank/DDBJ whole genome shotgun (WGS) entry which is preliminary data.</text>
</comment>
<dbReference type="InterPro" id="IPR013968">
    <property type="entry name" value="PKS_KR"/>
</dbReference>
<dbReference type="Pfam" id="PF00698">
    <property type="entry name" value="Acyl_transf_1"/>
    <property type="match status" value="1"/>
</dbReference>
<dbReference type="Gene3D" id="3.10.129.110">
    <property type="entry name" value="Polyketide synthase dehydratase"/>
    <property type="match status" value="1"/>
</dbReference>
<dbReference type="InterPro" id="IPR032821">
    <property type="entry name" value="PKS_assoc"/>
</dbReference>
<keyword evidence="14" id="KW-1185">Reference proteome</keyword>
<dbReference type="InterPro" id="IPR016039">
    <property type="entry name" value="Thiolase-like"/>
</dbReference>
<dbReference type="Gene3D" id="3.90.180.10">
    <property type="entry name" value="Medium-chain alcohol dehydrogenases, catalytic domain"/>
    <property type="match status" value="1"/>
</dbReference>
<dbReference type="InterPro" id="IPR014031">
    <property type="entry name" value="Ketoacyl_synth_C"/>
</dbReference>
<dbReference type="InterPro" id="IPR013149">
    <property type="entry name" value="ADH-like_C"/>
</dbReference>
<dbReference type="SUPFAM" id="SSF55048">
    <property type="entry name" value="Probable ACP-binding domain of malonyl-CoA ACP transacylase"/>
    <property type="match status" value="1"/>
</dbReference>
<feature type="domain" description="Ketosynthase family 3 (KS3)" evidence="11">
    <location>
        <begin position="21"/>
        <end position="444"/>
    </location>
</feature>
<feature type="domain" description="PKS/mFAS DH" evidence="12">
    <location>
        <begin position="987"/>
        <end position="1307"/>
    </location>
</feature>
<evidence type="ECO:0000256" key="8">
    <source>
        <dbReference type="PROSITE-ProRule" id="PRU01363"/>
    </source>
</evidence>
<dbReference type="SMART" id="SM00825">
    <property type="entry name" value="PKS_KS"/>
    <property type="match status" value="1"/>
</dbReference>
<evidence type="ECO:0000256" key="1">
    <source>
        <dbReference type="ARBA" id="ARBA00022450"/>
    </source>
</evidence>
<dbReference type="SMART" id="SM00823">
    <property type="entry name" value="PKS_PP"/>
    <property type="match status" value="1"/>
</dbReference>
<dbReference type="SMART" id="SM00829">
    <property type="entry name" value="PKS_ER"/>
    <property type="match status" value="1"/>
</dbReference>
<dbReference type="InterPro" id="IPR014043">
    <property type="entry name" value="Acyl_transferase_dom"/>
</dbReference>
<evidence type="ECO:0000256" key="3">
    <source>
        <dbReference type="ARBA" id="ARBA00022679"/>
    </source>
</evidence>
<dbReference type="Pfam" id="PF16197">
    <property type="entry name" value="KAsynt_C_assoc"/>
    <property type="match status" value="1"/>
</dbReference>
<dbReference type="InterPro" id="IPR049900">
    <property type="entry name" value="PKS_mFAS_DH"/>
</dbReference>
<dbReference type="InterPro" id="IPR016036">
    <property type="entry name" value="Malonyl_transacylase_ACP-bd"/>
</dbReference>
<dbReference type="CDD" id="cd00833">
    <property type="entry name" value="PKS"/>
    <property type="match status" value="1"/>
</dbReference>
<dbReference type="SUPFAM" id="SSF51735">
    <property type="entry name" value="NAD(P)-binding Rossmann-fold domains"/>
    <property type="match status" value="2"/>
</dbReference>
<dbReference type="InterPro" id="IPR018201">
    <property type="entry name" value="Ketoacyl_synth_AS"/>
</dbReference>
<evidence type="ECO:0000256" key="4">
    <source>
        <dbReference type="ARBA" id="ARBA00022857"/>
    </source>
</evidence>
<dbReference type="Gene3D" id="3.40.50.150">
    <property type="entry name" value="Vaccinia Virus protein VP39"/>
    <property type="match status" value="1"/>
</dbReference>
<dbReference type="GO" id="GO:1901336">
    <property type="term" value="P:lactone biosynthetic process"/>
    <property type="evidence" value="ECO:0007669"/>
    <property type="project" value="UniProtKB-ARBA"/>
</dbReference>
<dbReference type="Pfam" id="PF14765">
    <property type="entry name" value="PS-DH"/>
    <property type="match status" value="1"/>
</dbReference>
<keyword evidence="3" id="KW-0808">Transferase</keyword>
<dbReference type="InterPro" id="IPR020807">
    <property type="entry name" value="PKS_DH"/>
</dbReference>